<evidence type="ECO:0000313" key="3">
    <source>
        <dbReference type="Proteomes" id="UP000249723"/>
    </source>
</evidence>
<organism evidence="2 3">
    <name type="scientific">Microbotryum saponariae</name>
    <dbReference type="NCBI Taxonomy" id="289078"/>
    <lineage>
        <taxon>Eukaryota</taxon>
        <taxon>Fungi</taxon>
        <taxon>Dikarya</taxon>
        <taxon>Basidiomycota</taxon>
        <taxon>Pucciniomycotina</taxon>
        <taxon>Microbotryomycetes</taxon>
        <taxon>Microbotryales</taxon>
        <taxon>Microbotryaceae</taxon>
        <taxon>Microbotryum</taxon>
    </lineage>
</organism>
<keyword evidence="3" id="KW-1185">Reference proteome</keyword>
<proteinExistence type="predicted"/>
<reference evidence="3" key="1">
    <citation type="submission" date="2016-10" db="EMBL/GenBank/DDBJ databases">
        <authorList>
            <person name="Jeantristanb JTB J.-T."/>
            <person name="Ricardo R."/>
        </authorList>
    </citation>
    <scope>NUCLEOTIDE SEQUENCE [LARGE SCALE GENOMIC DNA]</scope>
</reference>
<evidence type="ECO:0000256" key="1">
    <source>
        <dbReference type="SAM" id="MobiDB-lite"/>
    </source>
</evidence>
<name>A0A2X0MVG9_9BASI</name>
<feature type="region of interest" description="Disordered" evidence="1">
    <location>
        <begin position="437"/>
        <end position="456"/>
    </location>
</feature>
<dbReference type="GO" id="GO:0000460">
    <property type="term" value="P:maturation of 5.8S rRNA"/>
    <property type="evidence" value="ECO:0007669"/>
    <property type="project" value="TreeGrafter"/>
</dbReference>
<dbReference type="GO" id="GO:0030687">
    <property type="term" value="C:preribosome, large subunit precursor"/>
    <property type="evidence" value="ECO:0007669"/>
    <property type="project" value="TreeGrafter"/>
</dbReference>
<dbReference type="PANTHER" id="PTHR15002">
    <property type="entry name" value="RIBOSOMAL BIOGENESIS PROTEIN LAS1L"/>
    <property type="match status" value="1"/>
</dbReference>
<dbReference type="GO" id="GO:0004519">
    <property type="term" value="F:endonuclease activity"/>
    <property type="evidence" value="ECO:0007669"/>
    <property type="project" value="InterPro"/>
</dbReference>
<dbReference type="GO" id="GO:0090730">
    <property type="term" value="C:Las1 complex"/>
    <property type="evidence" value="ECO:0007669"/>
    <property type="project" value="InterPro"/>
</dbReference>
<dbReference type="Proteomes" id="UP000249723">
    <property type="component" value="Unassembled WGS sequence"/>
</dbReference>
<feature type="compositionally biased region" description="Polar residues" evidence="1">
    <location>
        <begin position="441"/>
        <end position="456"/>
    </location>
</feature>
<accession>A0A2X0MVG9</accession>
<evidence type="ECO:0000313" key="2">
    <source>
        <dbReference type="EMBL" id="SCZ98430.1"/>
    </source>
</evidence>
<sequence length="487" mass="53944">MVGVSRRVPWSSPDELHQVFSWLFAGDGDAAVQRYAIGRIKVWMSRGNCPHAIESTASLLELVLRDTANVGPSQRPSQHELRLAYSMALIRYARGSCSLILLTQADERILGSFRFVNSLVDPLQTTYFARSMASLAAQLGLPLWFVELRHAATHEDLPGIAVLRDAARQALDWLYSNYWIPTLTPSSSSQTINTIPPIPIDNLQPLLTSYKTLMKRALRDASKSKQIRPDLARSYRAIQSWVAEAESMGRGRERAIEGLVEGLLEVGCLVPEAKKKRVTLRAPTLSAELVAIWSPLLERLDEMFEGLQDALLARIVESLGTSSALERVDSTTQVNPLDRSYYSTLSAWVVQLVSTTDDTSSIENLIKSLLIQANPISLTLVETLSNINENLSKIVKPLIEVMRQSETKVASSIEVDGVEDQLAEMERRLKEMEEKVKLSETARTPAQASSLATNGHPTMKNGWTLVQSWKPCPIGASGSLDLPPFQL</sequence>
<gene>
    <name evidence="2" type="ORF">BZ3500_MVSOF-1268-A1-R1_CHR3-2G06364</name>
</gene>
<dbReference type="Pfam" id="PF04031">
    <property type="entry name" value="Las1"/>
    <property type="match status" value="1"/>
</dbReference>
<dbReference type="STRING" id="289078.A0A2X0MVG9"/>
<dbReference type="PANTHER" id="PTHR15002:SF0">
    <property type="entry name" value="RIBOSOMAL BIOGENESIS PROTEIN LAS1L"/>
    <property type="match status" value="1"/>
</dbReference>
<dbReference type="OrthoDB" id="10263222at2759"/>
<dbReference type="GO" id="GO:0000470">
    <property type="term" value="P:maturation of LSU-rRNA"/>
    <property type="evidence" value="ECO:0007669"/>
    <property type="project" value="TreeGrafter"/>
</dbReference>
<dbReference type="InterPro" id="IPR007174">
    <property type="entry name" value="Las1"/>
</dbReference>
<dbReference type="AlphaFoldDB" id="A0A2X0MVG9"/>
<dbReference type="EMBL" id="FMWP01000095">
    <property type="protein sequence ID" value="SCZ98430.1"/>
    <property type="molecule type" value="Genomic_DNA"/>
</dbReference>
<protein>
    <submittedName>
        <fullName evidence="2">BZ3500_MvSof-1268-A1-R1_Chr3-2g06364 protein</fullName>
    </submittedName>
</protein>